<accession>A0ABP7HZZ4</accession>
<organism evidence="1 2">
    <name type="scientific">Sphaerisporangium flaviroseum</name>
    <dbReference type="NCBI Taxonomy" id="509199"/>
    <lineage>
        <taxon>Bacteria</taxon>
        <taxon>Bacillati</taxon>
        <taxon>Actinomycetota</taxon>
        <taxon>Actinomycetes</taxon>
        <taxon>Streptosporangiales</taxon>
        <taxon>Streptosporangiaceae</taxon>
        <taxon>Sphaerisporangium</taxon>
    </lineage>
</organism>
<dbReference type="Proteomes" id="UP001500888">
    <property type="component" value="Unassembled WGS sequence"/>
</dbReference>
<reference evidence="2" key="1">
    <citation type="journal article" date="2019" name="Int. J. Syst. Evol. Microbiol.">
        <title>The Global Catalogue of Microorganisms (GCM) 10K type strain sequencing project: providing services to taxonomists for standard genome sequencing and annotation.</title>
        <authorList>
            <consortium name="The Broad Institute Genomics Platform"/>
            <consortium name="The Broad Institute Genome Sequencing Center for Infectious Disease"/>
            <person name="Wu L."/>
            <person name="Ma J."/>
        </authorList>
    </citation>
    <scope>NUCLEOTIDE SEQUENCE [LARGE SCALE GENOMIC DNA]</scope>
    <source>
        <strain evidence="2">JCM 16908</strain>
    </source>
</reference>
<proteinExistence type="predicted"/>
<evidence type="ECO:0000313" key="1">
    <source>
        <dbReference type="EMBL" id="GAA3805242.1"/>
    </source>
</evidence>
<protein>
    <submittedName>
        <fullName evidence="1">Uncharacterized protein</fullName>
    </submittedName>
</protein>
<dbReference type="EMBL" id="BAAAZR010000004">
    <property type="protein sequence ID" value="GAA3805242.1"/>
    <property type="molecule type" value="Genomic_DNA"/>
</dbReference>
<keyword evidence="2" id="KW-1185">Reference proteome</keyword>
<comment type="caution">
    <text evidence="1">The sequence shown here is derived from an EMBL/GenBank/DDBJ whole genome shotgun (WGS) entry which is preliminary data.</text>
</comment>
<sequence>MSPEEYRTELTTAAGPIGSSLAGIAKSRSLKSLNQRLQRAEGAVTDAVERLGPVLPPPEVTAEHSDYVAALRGLQGDLGDLRDSVTERKLCTSSAVLARLGKAAGFGTVKSAGGDLAAKGDYPADVVKVKTPKEVTRRPANGTFLRSGSRTGNGRLTVDNGGKSDAVLTLVRGSTKLTSFYVRKGRKVTVRGVPDGTYKIFFTGGADWDKKARAFTRNCTFERFQDTVRFRTIRSATLIQFSTWTITLQPVIGGNAKTNQVDPEGFPS</sequence>
<name>A0ABP7HZZ4_9ACTN</name>
<gene>
    <name evidence="1" type="ORF">GCM10022226_26500</name>
</gene>
<evidence type="ECO:0000313" key="2">
    <source>
        <dbReference type="Proteomes" id="UP001500888"/>
    </source>
</evidence>